<feature type="region of interest" description="Disordered" evidence="1">
    <location>
        <begin position="76"/>
        <end position="111"/>
    </location>
</feature>
<dbReference type="KEGG" id="bman:114246403"/>
<proteinExistence type="predicted"/>
<feature type="compositionally biased region" description="Low complexity" evidence="1">
    <location>
        <begin position="146"/>
        <end position="160"/>
    </location>
</feature>
<sequence>MKLSNMKLKSSLSEQNVYLTYVCLISDIRPSCNTRDSGQNKPSFNFVNNEQENKEADCEDEPILVERSKALHELIVSKKKSPNDNNGFKQKNETEPAANSRTNRSESTSNLIENEENNFLGFDNPNILKLTKMKWLSENNDEALDSSSPSPSPSSSTCSSGHSQDNLNRSLSTSDKYLSTIIQLDKEHNMFGLSNIAIVGTRPSKKIKKDDDKPAFPQTAIVQVCCGMKCCKHKSNTDLPVSLKCGGCRGFCFDSACPSCFGICPPYCNNPPYPSPCSSCPREKCSCKVPCPPTKCLVDCTTCFGLKIKLNKKPKFEPSPVEVTPRSSSVLQKPLAARSCHHLPHCMPPSSCFPYLMPCYWPARAGAPCSHPDRCFHNPPCPAPRTPKPKIPPEEMCPETGKCEDPSKKTKCPNLLCLGNNPDMKKEIENRFGKS</sequence>
<feature type="region of interest" description="Disordered" evidence="1">
    <location>
        <begin position="141"/>
        <end position="169"/>
    </location>
</feature>
<dbReference type="RefSeq" id="XP_028034700.1">
    <property type="nucleotide sequence ID" value="XM_028178899.1"/>
</dbReference>
<evidence type="ECO:0000256" key="1">
    <source>
        <dbReference type="SAM" id="MobiDB-lite"/>
    </source>
</evidence>
<name>A0A6J2JYN8_BOMMA</name>
<reference evidence="3" key="1">
    <citation type="submission" date="2025-08" db="UniProtKB">
        <authorList>
            <consortium name="RefSeq"/>
        </authorList>
    </citation>
    <scope>IDENTIFICATION</scope>
    <source>
        <tissue evidence="3">Silk gland</tissue>
    </source>
</reference>
<protein>
    <submittedName>
        <fullName evidence="3">Uncharacterized protein LOC114246403</fullName>
    </submittedName>
</protein>
<evidence type="ECO:0000313" key="2">
    <source>
        <dbReference type="Proteomes" id="UP000504629"/>
    </source>
</evidence>
<feature type="compositionally biased region" description="Low complexity" evidence="1">
    <location>
        <begin position="99"/>
        <end position="110"/>
    </location>
</feature>
<dbReference type="Proteomes" id="UP000504629">
    <property type="component" value="Unplaced"/>
</dbReference>
<organism evidence="2 3">
    <name type="scientific">Bombyx mandarina</name>
    <name type="common">Wild silk moth</name>
    <name type="synonym">Wild silkworm</name>
    <dbReference type="NCBI Taxonomy" id="7092"/>
    <lineage>
        <taxon>Eukaryota</taxon>
        <taxon>Metazoa</taxon>
        <taxon>Ecdysozoa</taxon>
        <taxon>Arthropoda</taxon>
        <taxon>Hexapoda</taxon>
        <taxon>Insecta</taxon>
        <taxon>Pterygota</taxon>
        <taxon>Neoptera</taxon>
        <taxon>Endopterygota</taxon>
        <taxon>Lepidoptera</taxon>
        <taxon>Glossata</taxon>
        <taxon>Ditrysia</taxon>
        <taxon>Bombycoidea</taxon>
        <taxon>Bombycidae</taxon>
        <taxon>Bombycinae</taxon>
        <taxon>Bombyx</taxon>
    </lineage>
</organism>
<dbReference type="GeneID" id="114246403"/>
<dbReference type="AlphaFoldDB" id="A0A6J2JYN8"/>
<evidence type="ECO:0000313" key="3">
    <source>
        <dbReference type="RefSeq" id="XP_028034700.1"/>
    </source>
</evidence>
<keyword evidence="2" id="KW-1185">Reference proteome</keyword>
<feature type="compositionally biased region" description="Polar residues" evidence="1">
    <location>
        <begin position="34"/>
        <end position="50"/>
    </location>
</feature>
<dbReference type="OrthoDB" id="7485733at2759"/>
<feature type="region of interest" description="Disordered" evidence="1">
    <location>
        <begin position="34"/>
        <end position="58"/>
    </location>
</feature>
<accession>A0A6J2JYN8</accession>
<gene>
    <name evidence="3" type="primary">LOC114246403</name>
</gene>